<protein>
    <recommendedName>
        <fullName evidence="2">Poly [ADP-ribose] polymerase</fullName>
        <shortName evidence="2">PARP</shortName>
        <ecNumber evidence="2">2.4.2.-</ecNumber>
    </recommendedName>
</protein>
<dbReference type="SUPFAM" id="SSF53300">
    <property type="entry name" value="vWA-like"/>
    <property type="match status" value="1"/>
</dbReference>
<dbReference type="Gene3D" id="3.90.228.10">
    <property type="match status" value="1"/>
</dbReference>
<evidence type="ECO:0000256" key="3">
    <source>
        <dbReference type="SAM" id="MobiDB-lite"/>
    </source>
</evidence>
<dbReference type="Pfam" id="PF00644">
    <property type="entry name" value="PARP"/>
    <property type="match status" value="1"/>
</dbReference>
<proteinExistence type="inferred from homology"/>
<dbReference type="PANTHER" id="PTHR46530:SF1">
    <property type="entry name" value="PROTEIN MONO-ADP-RIBOSYLTRANSFERASE PARP4"/>
    <property type="match status" value="1"/>
</dbReference>
<dbReference type="SMART" id="SM00327">
    <property type="entry name" value="VWA"/>
    <property type="match status" value="1"/>
</dbReference>
<evidence type="ECO:0000259" key="5">
    <source>
        <dbReference type="PROSITE" id="PS50234"/>
    </source>
</evidence>
<dbReference type="InterPro" id="IPR002035">
    <property type="entry name" value="VWF_A"/>
</dbReference>
<dbReference type="PANTHER" id="PTHR46530">
    <property type="entry name" value="PROTEIN MONO-ADP-RIBOSYLTRANSFERASE PARP4"/>
    <property type="match status" value="1"/>
</dbReference>
<dbReference type="Gene3D" id="3.40.50.410">
    <property type="entry name" value="von Willebrand factor, type A domain"/>
    <property type="match status" value="1"/>
</dbReference>
<keyword evidence="2" id="KW-0520">NAD</keyword>
<dbReference type="PROSITE" id="PS50234">
    <property type="entry name" value="VWFA"/>
    <property type="match status" value="1"/>
</dbReference>
<keyword evidence="2" id="KW-0808">Transferase</keyword>
<dbReference type="OMA" id="GYDSTHG"/>
<evidence type="ECO:0000259" key="6">
    <source>
        <dbReference type="PROSITE" id="PS51059"/>
    </source>
</evidence>
<dbReference type="InterPro" id="IPR001357">
    <property type="entry name" value="BRCT_dom"/>
</dbReference>
<accession>A0A9J8B6A6</accession>
<evidence type="ECO:0000313" key="9">
    <source>
        <dbReference type="Proteomes" id="UP001108240"/>
    </source>
</evidence>
<dbReference type="InterPro" id="IPR058904">
    <property type="entry name" value="PARP4_MVP-ID"/>
</dbReference>
<dbReference type="PROSITE" id="PS51059">
    <property type="entry name" value="PARP_CATALYTIC"/>
    <property type="match status" value="1"/>
</dbReference>
<dbReference type="GeneTree" id="ENSGT00940000160555"/>
<dbReference type="EC" id="2.4.2.-" evidence="2"/>
<feature type="domain" description="VWFA" evidence="5">
    <location>
        <begin position="885"/>
        <end position="1053"/>
    </location>
</feature>
<feature type="domain" description="BRCT" evidence="4">
    <location>
        <begin position="1"/>
        <end position="92"/>
    </location>
</feature>
<dbReference type="CDD" id="cd17726">
    <property type="entry name" value="BRCT_PARP4_like"/>
    <property type="match status" value="1"/>
</dbReference>
<dbReference type="InterPro" id="IPR012317">
    <property type="entry name" value="Poly(ADP-ribose)pol_cat_dom"/>
</dbReference>
<dbReference type="PROSITE" id="PS51468">
    <property type="entry name" value="VIT"/>
    <property type="match status" value="1"/>
</dbReference>
<dbReference type="InterPro" id="IPR013694">
    <property type="entry name" value="VIT"/>
</dbReference>
<evidence type="ECO:0000256" key="2">
    <source>
        <dbReference type="RuleBase" id="RU362114"/>
    </source>
</evidence>
<dbReference type="GO" id="GO:0003950">
    <property type="term" value="F:NAD+ poly-ADP-ribosyltransferase activity"/>
    <property type="evidence" value="ECO:0007669"/>
    <property type="project" value="UniProtKB-UniRule"/>
</dbReference>
<comment type="similarity">
    <text evidence="1">Belongs to the ARTD/PARP family.</text>
</comment>
<reference evidence="8" key="2">
    <citation type="submission" date="2025-09" db="UniProtKB">
        <authorList>
            <consortium name="Ensembl"/>
        </authorList>
    </citation>
    <scope>IDENTIFICATION</scope>
</reference>
<organism evidence="8 9">
    <name type="scientific">Cyprinus carpio carpio</name>
    <dbReference type="NCBI Taxonomy" id="630221"/>
    <lineage>
        <taxon>Eukaryota</taxon>
        <taxon>Metazoa</taxon>
        <taxon>Chordata</taxon>
        <taxon>Craniata</taxon>
        <taxon>Vertebrata</taxon>
        <taxon>Euteleostomi</taxon>
        <taxon>Actinopterygii</taxon>
        <taxon>Neopterygii</taxon>
        <taxon>Teleostei</taxon>
        <taxon>Ostariophysi</taxon>
        <taxon>Cypriniformes</taxon>
        <taxon>Cyprinidae</taxon>
        <taxon>Cyprininae</taxon>
        <taxon>Cyprinus</taxon>
    </lineage>
</organism>
<dbReference type="Proteomes" id="UP001108240">
    <property type="component" value="Unplaced"/>
</dbReference>
<feature type="domain" description="VIT" evidence="7">
    <location>
        <begin position="613"/>
        <end position="741"/>
    </location>
</feature>
<dbReference type="InterPro" id="IPR036420">
    <property type="entry name" value="BRCT_dom_sf"/>
</dbReference>
<dbReference type="SMART" id="SM00292">
    <property type="entry name" value="BRCT"/>
    <property type="match status" value="1"/>
</dbReference>
<dbReference type="Pfam" id="PF26166">
    <property type="entry name" value="WGR-like_PARP4"/>
    <property type="match status" value="1"/>
</dbReference>
<dbReference type="InterPro" id="IPR058905">
    <property type="entry name" value="WGR-like_PARP4"/>
</dbReference>
<keyword evidence="9" id="KW-1185">Reference proteome</keyword>
<sequence>MTVFENCTVVLDVKNVPFKEKNKLRLALLQNGANISYVISKECSFVVTSSVNDLSSNRQRSIQKLQVPVVGTQYVWSCLDQGHLVPLTEHNLAPQLLYPGSEFLPRSEVKVSTHKLEKEKFKGHTEFPKTEVEILEKGGPCPGRFRVYKEGDHGLPEFPSYFQVAKYSVFERVKPKALSVLELQSAKGRAGQQYRVLCLVLREAETAVVQDKLVFCVTSEDAVEAYLQLMKEMETEGFTKTHTLPPEVERLASYSLQQLLLEEKLNCSTLSQEVGVFVELVWTEALGSLNNILTVPVSRISLNDVSRVEGLLLQAQKTEKEDEVKALLEEVNTLLPLRMIDPPSKHKLVSQKLDLCQLIRDIVNVSEATLGSPSPSSLGKYRALRCSIEVVPPQNPEFHVVSQLLQDRPVQIQQILRVSRGVELQLFREDLGNIKPLLHSTSSSSFVGILSRGLLLPRVGVEQHGIERTDIGNLGGGIYFSDSLKTSVKYSKPSVTDGSRLLLVCEVALGRCKDLLKKDTTLTCAPDGYHSVHGVRRSPNRLSEFEDDEFVVYNTDQIRMKYVVQYSLEGDELKEFQPQINTFVELSHLTDTTTDVLSSDDSEGLESTKNPLEEMNAGLLDSSGQKLPLQAVNVKCKLMDLLCQVIIFQTYTNQSAVPIEAKYVFPLEETAAVCGFEAFINGKHVIGKVKEKEQARKEYKQAIEKGHGAYLMDQDAPDVFTISVGNLPPGATVLIKVTFFTELLVRSGSIIFSLSGSVAPWQQSAALNQTTQATVEKIGVTELQSEGEFSLSMSIEMPYEIIDLSSSHRIKTKRTDCKAVISTLPGQTLGSEGLQVSFSLSNIHMPRMWVENHPDKDSQACMLVFYPDFKSSGVSSSGGPSSVSDVVILLDSSKSMRGDSMLNARRIALQVLKSLDRSLKINIISFSTDYKEAFPAPVPLDEASEAARKFIMSCSGSGGSTDLWRPLRILSLLPPCRGVRNILLLSDGHVQNQPLTLQLVQENSCHTRLFTCGLSVTANRHMLRALAQAGGGTYEFFDTKMKHTWTEKVRAQVQRMESPGCRSVAVKWQQFSPTAPPPVQAPSQLHALFSDCHSLVYGFVPHCTQATLFGDLSGQEIKTMVSTTELQKTKGTLLHKLTARAIIRDYEDGILSNSEAEHEGKKAELKSYIIELSKEFSILSQFTSFVAIEEREQNELDTGFTDIPKIISEEDVDILPYMDWTEEKLKTVHIIGAEDDISMDLERCSSSSTSEEPLGSAREADDFDDDDLEHDYESFNDFTEQASAASHAFPRSRSLWRPSRFEDSSDTFSGYLKSKPVVTHPRDLSIKHRELKNAPRPFFLQKESVELLTMANRLSPSSPFGGASMSVRLPSPDASQVTASMPPLHDLHDLLDSAAMASVPLNYSLCSLIPIGASADALHPQRHRRHLHHELMEPLSMGLPPPATQLSSATEFATGLFASSPPVYADLSHPPPLAYHQFMSMTPSPAPPPTLFGSVDTSFSRRCRAADQPARSEPLSFLQSGGFGGLLQQSNESLGFGSSDSGLFGASRQSLDTSAFTTHSYTQLTVPKYAVGVSNAVAHGVTTGVLQKTTEPEQYSCPVFYAPTKVIHKHGRSMALSLQGKQIRRPHTVAWNELFELQHEDGYWECTDRLSSFLNLDVDFFANVFLKEKGIRSFGVKAHADILRLVATLLVLQLIRVKKLAVGQLLESLLRLKESQEPRPMYWEAVKRAVDWACRTDRQYPCVCSRLEIGWDWESSTRQLLGCDSPHPYSPLKPVLERRTGVSVM</sequence>
<dbReference type="Pfam" id="PF26156">
    <property type="entry name" value="PARP4_MVP-ID"/>
    <property type="match status" value="1"/>
</dbReference>
<evidence type="ECO:0000313" key="8">
    <source>
        <dbReference type="Ensembl" id="ENSCCRP00000152492.1"/>
    </source>
</evidence>
<feature type="region of interest" description="Disordered" evidence="3">
    <location>
        <begin position="1243"/>
        <end position="1266"/>
    </location>
</feature>
<name>A0A9J8B6A6_CYPCA</name>
<dbReference type="InterPro" id="IPR031273">
    <property type="entry name" value="PARP4"/>
</dbReference>
<dbReference type="Gene3D" id="3.40.50.10190">
    <property type="entry name" value="BRCT domain"/>
    <property type="match status" value="1"/>
</dbReference>
<dbReference type="SUPFAM" id="SSF56399">
    <property type="entry name" value="ADP-ribosylation"/>
    <property type="match status" value="1"/>
</dbReference>
<dbReference type="Pfam" id="PF13768">
    <property type="entry name" value="VWA_3"/>
    <property type="match status" value="1"/>
</dbReference>
<feature type="domain" description="PARP catalytic" evidence="6">
    <location>
        <begin position="375"/>
        <end position="575"/>
    </location>
</feature>
<dbReference type="PROSITE" id="PS50172">
    <property type="entry name" value="BRCT"/>
    <property type="match status" value="1"/>
</dbReference>
<evidence type="ECO:0000256" key="1">
    <source>
        <dbReference type="ARBA" id="ARBA00024347"/>
    </source>
</evidence>
<dbReference type="SUPFAM" id="SSF52113">
    <property type="entry name" value="BRCT domain"/>
    <property type="match status" value="1"/>
</dbReference>
<keyword evidence="2" id="KW-0328">Glycosyltransferase</keyword>
<reference evidence="8" key="1">
    <citation type="submission" date="2025-08" db="UniProtKB">
        <authorList>
            <consortium name="Ensembl"/>
        </authorList>
    </citation>
    <scope>IDENTIFICATION</scope>
</reference>
<dbReference type="SMART" id="SM00609">
    <property type="entry name" value="VIT"/>
    <property type="match status" value="1"/>
</dbReference>
<dbReference type="InterPro" id="IPR036465">
    <property type="entry name" value="vWFA_dom_sf"/>
</dbReference>
<evidence type="ECO:0000259" key="4">
    <source>
        <dbReference type="PROSITE" id="PS50172"/>
    </source>
</evidence>
<dbReference type="Pfam" id="PF00533">
    <property type="entry name" value="BRCT"/>
    <property type="match status" value="1"/>
</dbReference>
<dbReference type="GO" id="GO:0005737">
    <property type="term" value="C:cytoplasm"/>
    <property type="evidence" value="ECO:0007669"/>
    <property type="project" value="TreeGrafter"/>
</dbReference>
<dbReference type="Pfam" id="PF08487">
    <property type="entry name" value="VIT"/>
    <property type="match status" value="1"/>
</dbReference>
<dbReference type="Ensembl" id="ENSCCRT00000137188.1">
    <property type="protein sequence ID" value="ENSCCRP00000152492.1"/>
    <property type="gene ID" value="ENSCCRG00000038838.2"/>
</dbReference>
<evidence type="ECO:0000259" key="7">
    <source>
        <dbReference type="PROSITE" id="PS51468"/>
    </source>
</evidence>